<organism evidence="1 2">
    <name type="scientific">Lepeophtheirus salmonis</name>
    <name type="common">Salmon louse</name>
    <name type="synonym">Caligus salmonis</name>
    <dbReference type="NCBI Taxonomy" id="72036"/>
    <lineage>
        <taxon>Eukaryota</taxon>
        <taxon>Metazoa</taxon>
        <taxon>Ecdysozoa</taxon>
        <taxon>Arthropoda</taxon>
        <taxon>Crustacea</taxon>
        <taxon>Multicrustacea</taxon>
        <taxon>Hexanauplia</taxon>
        <taxon>Copepoda</taxon>
        <taxon>Siphonostomatoida</taxon>
        <taxon>Caligidae</taxon>
        <taxon>Lepeophtheirus</taxon>
    </lineage>
</organism>
<proteinExistence type="predicted"/>
<accession>A0A7R8CR14</accession>
<name>A0A7R8CR14_LEPSM</name>
<evidence type="ECO:0000313" key="1">
    <source>
        <dbReference type="EMBL" id="CAF2898590.1"/>
    </source>
</evidence>
<dbReference type="EMBL" id="HG994582">
    <property type="protein sequence ID" value="CAF2898590.1"/>
    <property type="molecule type" value="Genomic_DNA"/>
</dbReference>
<reference evidence="1" key="1">
    <citation type="submission" date="2021-02" db="EMBL/GenBank/DDBJ databases">
        <authorList>
            <person name="Bekaert M."/>
        </authorList>
    </citation>
    <scope>NUCLEOTIDE SEQUENCE</scope>
    <source>
        <strain evidence="1">IoA-00</strain>
    </source>
</reference>
<evidence type="ECO:0000313" key="2">
    <source>
        <dbReference type="Proteomes" id="UP000675881"/>
    </source>
</evidence>
<sequence>MNQWHTGKLYSVETVKYLHIYVRSGACNFNKSPVFLFFFSFTPDSRKKTLKEDYGSQVFRLSQFRHKMAFVYCGFLKEPTGLMKIFLLCLSIINVCLARAGFHLVPYIETVDARWLAYVTSGGYVLILSVLVLSMIFSNEMSMSADILFSFGWNCPLSCHRNHGCYGL</sequence>
<protein>
    <submittedName>
        <fullName evidence="1">(salmon louse) hypothetical protein</fullName>
    </submittedName>
</protein>
<dbReference type="Proteomes" id="UP000675881">
    <property type="component" value="Chromosome 3"/>
</dbReference>
<dbReference type="AlphaFoldDB" id="A0A7R8CR14"/>
<dbReference type="OrthoDB" id="6349206at2759"/>
<gene>
    <name evidence="1" type="ORF">LSAA_7119</name>
</gene>
<keyword evidence="2" id="KW-1185">Reference proteome</keyword>